<dbReference type="OrthoDB" id="10529484at2759"/>
<organism evidence="2 3">
    <name type="scientific">Musa troglodytarum</name>
    <name type="common">fe'i banana</name>
    <dbReference type="NCBI Taxonomy" id="320322"/>
    <lineage>
        <taxon>Eukaryota</taxon>
        <taxon>Viridiplantae</taxon>
        <taxon>Streptophyta</taxon>
        <taxon>Embryophyta</taxon>
        <taxon>Tracheophyta</taxon>
        <taxon>Spermatophyta</taxon>
        <taxon>Magnoliopsida</taxon>
        <taxon>Liliopsida</taxon>
        <taxon>Zingiberales</taxon>
        <taxon>Musaceae</taxon>
        <taxon>Musa</taxon>
    </lineage>
</organism>
<proteinExistence type="predicted"/>
<accession>A0A9E7JTN6</accession>
<dbReference type="AlphaFoldDB" id="A0A9E7JTN6"/>
<sequence>MDWTGPVLERRSRGLYLSPRFPFVYFKGKDSEEGATTRKGGPEGVRDKGELESGPRRLTFLVVARGSGARTVELLPIFRPDLHRRVSDPPDIPDPSLVWWGVLILYINP</sequence>
<dbReference type="Proteomes" id="UP001055439">
    <property type="component" value="Chromosome 3"/>
</dbReference>
<gene>
    <name evidence="2" type="ORF">MUK42_34277</name>
</gene>
<evidence type="ECO:0000256" key="1">
    <source>
        <dbReference type="SAM" id="MobiDB-lite"/>
    </source>
</evidence>
<feature type="region of interest" description="Disordered" evidence="1">
    <location>
        <begin position="32"/>
        <end position="51"/>
    </location>
</feature>
<name>A0A9E7JTN6_9LILI</name>
<keyword evidence="3" id="KW-1185">Reference proteome</keyword>
<evidence type="ECO:0000313" key="3">
    <source>
        <dbReference type="Proteomes" id="UP001055439"/>
    </source>
</evidence>
<reference evidence="2" key="1">
    <citation type="submission" date="2022-05" db="EMBL/GenBank/DDBJ databases">
        <title>The Musa troglodytarum L. genome provides insights into the mechanism of non-climacteric behaviour and enrichment of carotenoids.</title>
        <authorList>
            <person name="Wang J."/>
        </authorList>
    </citation>
    <scope>NUCLEOTIDE SEQUENCE</scope>
    <source>
        <tissue evidence="2">Leaf</tissue>
    </source>
</reference>
<evidence type="ECO:0000313" key="2">
    <source>
        <dbReference type="EMBL" id="URD92998.1"/>
    </source>
</evidence>
<dbReference type="EMBL" id="CP097505">
    <property type="protein sequence ID" value="URD92998.1"/>
    <property type="molecule type" value="Genomic_DNA"/>
</dbReference>
<protein>
    <submittedName>
        <fullName evidence="2">Uncharacterized protein</fullName>
    </submittedName>
</protein>